<protein>
    <recommendedName>
        <fullName evidence="7">Phage shock protein PspC N-terminal domain-containing protein</fullName>
    </recommendedName>
</protein>
<proteinExistence type="predicted"/>
<evidence type="ECO:0000256" key="5">
    <source>
        <dbReference type="ARBA" id="ARBA00023136"/>
    </source>
</evidence>
<dbReference type="AlphaFoldDB" id="A0A2W2AJ12"/>
<evidence type="ECO:0000256" key="6">
    <source>
        <dbReference type="SAM" id="Phobius"/>
    </source>
</evidence>
<evidence type="ECO:0000313" key="8">
    <source>
        <dbReference type="EMBL" id="PZF72230.1"/>
    </source>
</evidence>
<keyword evidence="9" id="KW-1185">Reference proteome</keyword>
<reference evidence="8 9" key="1">
    <citation type="submission" date="2018-06" db="EMBL/GenBank/DDBJ databases">
        <title>Mucibacter soli gen. nov., sp. nov., a new member of the family Chitinophagaceae producing mucin.</title>
        <authorList>
            <person name="Kim M.-K."/>
            <person name="Park S."/>
            <person name="Kim T.-S."/>
            <person name="Joung Y."/>
            <person name="Han J.-H."/>
            <person name="Kim S.B."/>
        </authorList>
    </citation>
    <scope>NUCLEOTIDE SEQUENCE [LARGE SCALE GENOMIC DNA]</scope>
    <source>
        <strain evidence="8 9">R1-15</strain>
    </source>
</reference>
<feature type="domain" description="Phage shock protein PspC N-terminal" evidence="7">
    <location>
        <begin position="114"/>
        <end position="170"/>
    </location>
</feature>
<comment type="subcellular location">
    <subcellularLocation>
        <location evidence="1">Cell membrane</location>
        <topology evidence="1">Single-pass membrane protein</topology>
    </subcellularLocation>
</comment>
<evidence type="ECO:0000256" key="2">
    <source>
        <dbReference type="ARBA" id="ARBA00022475"/>
    </source>
</evidence>
<dbReference type="InterPro" id="IPR052027">
    <property type="entry name" value="PspC"/>
</dbReference>
<evidence type="ECO:0000313" key="9">
    <source>
        <dbReference type="Proteomes" id="UP000248745"/>
    </source>
</evidence>
<dbReference type="Pfam" id="PF04024">
    <property type="entry name" value="PspC"/>
    <property type="match status" value="1"/>
</dbReference>
<dbReference type="InterPro" id="IPR007168">
    <property type="entry name" value="Phageshock_PspC_N"/>
</dbReference>
<dbReference type="EMBL" id="QKTW01000019">
    <property type="protein sequence ID" value="PZF72230.1"/>
    <property type="molecule type" value="Genomic_DNA"/>
</dbReference>
<keyword evidence="5 6" id="KW-0472">Membrane</keyword>
<feature type="transmembrane region" description="Helical" evidence="6">
    <location>
        <begin position="142"/>
        <end position="168"/>
    </location>
</feature>
<evidence type="ECO:0000256" key="3">
    <source>
        <dbReference type="ARBA" id="ARBA00022692"/>
    </source>
</evidence>
<dbReference type="OrthoDB" id="5772680at2"/>
<dbReference type="RefSeq" id="WP_110999741.1">
    <property type="nucleotide sequence ID" value="NZ_QKTW01000019.1"/>
</dbReference>
<gene>
    <name evidence="8" type="ORF">DN068_14970</name>
</gene>
<dbReference type="GO" id="GO:0005886">
    <property type="term" value="C:plasma membrane"/>
    <property type="evidence" value="ECO:0007669"/>
    <property type="project" value="UniProtKB-SubCell"/>
</dbReference>
<dbReference type="Proteomes" id="UP000248745">
    <property type="component" value="Unassembled WGS sequence"/>
</dbReference>
<keyword evidence="3 6" id="KW-0812">Transmembrane</keyword>
<evidence type="ECO:0000256" key="1">
    <source>
        <dbReference type="ARBA" id="ARBA00004162"/>
    </source>
</evidence>
<name>A0A2W2AJ12_9BACT</name>
<sequence>MQRIIQINIAQRVIPIEEDAYMILRDYISSLERQFANEEGREEIIQDIEYRIAELFGIRLSGGAPAIDRADVKKVMETLGHASDLGGTPVQNLPVRYESKKQQYNNGQAQNQKRRLYRNPYEKILGGVCGGIASYFDIDPVIVRLIVAVCVLVGGVGLLAYIIAWIAIPLARTPQELSYMQGGEPLNFHDIARNMSNELQDLKKRGEDMSKELKDFFSKKK</sequence>
<dbReference type="PANTHER" id="PTHR33885:SF3">
    <property type="entry name" value="PHAGE SHOCK PROTEIN C"/>
    <property type="match status" value="1"/>
</dbReference>
<evidence type="ECO:0000256" key="4">
    <source>
        <dbReference type="ARBA" id="ARBA00022989"/>
    </source>
</evidence>
<accession>A0A2W2AJ12</accession>
<keyword evidence="4 6" id="KW-1133">Transmembrane helix</keyword>
<evidence type="ECO:0000259" key="7">
    <source>
        <dbReference type="Pfam" id="PF04024"/>
    </source>
</evidence>
<keyword evidence="2" id="KW-1003">Cell membrane</keyword>
<organism evidence="8 9">
    <name type="scientific">Taibaiella soli</name>
    <dbReference type="NCBI Taxonomy" id="1649169"/>
    <lineage>
        <taxon>Bacteria</taxon>
        <taxon>Pseudomonadati</taxon>
        <taxon>Bacteroidota</taxon>
        <taxon>Chitinophagia</taxon>
        <taxon>Chitinophagales</taxon>
        <taxon>Chitinophagaceae</taxon>
        <taxon>Taibaiella</taxon>
    </lineage>
</organism>
<comment type="caution">
    <text evidence="8">The sequence shown here is derived from an EMBL/GenBank/DDBJ whole genome shotgun (WGS) entry which is preliminary data.</text>
</comment>
<dbReference type="PANTHER" id="PTHR33885">
    <property type="entry name" value="PHAGE SHOCK PROTEIN C"/>
    <property type="match status" value="1"/>
</dbReference>